<dbReference type="OrthoDB" id="626167at2759"/>
<dbReference type="InterPro" id="IPR011990">
    <property type="entry name" value="TPR-like_helical_dom_sf"/>
</dbReference>
<dbReference type="AlphaFoldDB" id="A0A8J2SMP0"/>
<keyword evidence="5" id="KW-1185">Reference proteome</keyword>
<keyword evidence="1" id="KW-0677">Repeat</keyword>
<dbReference type="Gene3D" id="1.25.40.10">
    <property type="entry name" value="Tetratricopeptide repeat domain"/>
    <property type="match status" value="1"/>
</dbReference>
<dbReference type="EMBL" id="CAKKNE010000003">
    <property type="protein sequence ID" value="CAH0370187.1"/>
    <property type="molecule type" value="Genomic_DNA"/>
</dbReference>
<dbReference type="GO" id="GO:0060090">
    <property type="term" value="F:molecular adaptor activity"/>
    <property type="evidence" value="ECO:0007669"/>
    <property type="project" value="TreeGrafter"/>
</dbReference>
<dbReference type="InterPro" id="IPR019734">
    <property type="entry name" value="TPR_rpt"/>
</dbReference>
<protein>
    <submittedName>
        <fullName evidence="4">Uncharacterized protein</fullName>
    </submittedName>
</protein>
<keyword evidence="2" id="KW-0802">TPR repeat</keyword>
<feature type="region of interest" description="Disordered" evidence="3">
    <location>
        <begin position="248"/>
        <end position="267"/>
    </location>
</feature>
<dbReference type="GO" id="GO:0072380">
    <property type="term" value="C:TRC complex"/>
    <property type="evidence" value="ECO:0007669"/>
    <property type="project" value="TreeGrafter"/>
</dbReference>
<evidence type="ECO:0000313" key="5">
    <source>
        <dbReference type="Proteomes" id="UP000789595"/>
    </source>
</evidence>
<name>A0A8J2SMP0_9STRA</name>
<accession>A0A8J2SMP0</accession>
<evidence type="ECO:0000256" key="1">
    <source>
        <dbReference type="ARBA" id="ARBA00022737"/>
    </source>
</evidence>
<dbReference type="SMART" id="SM00028">
    <property type="entry name" value="TPR"/>
    <property type="match status" value="2"/>
</dbReference>
<feature type="compositionally biased region" description="Acidic residues" evidence="3">
    <location>
        <begin position="256"/>
        <end position="267"/>
    </location>
</feature>
<evidence type="ECO:0000256" key="2">
    <source>
        <dbReference type="ARBA" id="ARBA00022803"/>
    </source>
</evidence>
<comment type="caution">
    <text evidence="4">The sequence shown here is derived from an EMBL/GenBank/DDBJ whole genome shotgun (WGS) entry which is preliminary data.</text>
</comment>
<feature type="compositionally biased region" description="Basic and acidic residues" evidence="3">
    <location>
        <begin position="424"/>
        <end position="444"/>
    </location>
</feature>
<evidence type="ECO:0000256" key="3">
    <source>
        <dbReference type="SAM" id="MobiDB-lite"/>
    </source>
</evidence>
<dbReference type="GO" id="GO:0006620">
    <property type="term" value="P:post-translational protein targeting to endoplasmic reticulum membrane"/>
    <property type="evidence" value="ECO:0007669"/>
    <property type="project" value="TreeGrafter"/>
</dbReference>
<dbReference type="SUPFAM" id="SSF48452">
    <property type="entry name" value="TPR-like"/>
    <property type="match status" value="1"/>
</dbReference>
<dbReference type="PANTHER" id="PTHR45831:SF2">
    <property type="entry name" value="LD24721P"/>
    <property type="match status" value="1"/>
</dbReference>
<dbReference type="GO" id="GO:0016020">
    <property type="term" value="C:membrane"/>
    <property type="evidence" value="ECO:0007669"/>
    <property type="project" value="TreeGrafter"/>
</dbReference>
<gene>
    <name evidence="4" type="ORF">PECAL_3P00580</name>
</gene>
<dbReference type="PANTHER" id="PTHR45831">
    <property type="entry name" value="LD24721P"/>
    <property type="match status" value="1"/>
</dbReference>
<feature type="compositionally biased region" description="Acidic residues" evidence="3">
    <location>
        <begin position="462"/>
        <end position="476"/>
    </location>
</feature>
<evidence type="ECO:0000313" key="4">
    <source>
        <dbReference type="EMBL" id="CAH0370187.1"/>
    </source>
</evidence>
<dbReference type="Proteomes" id="UP000789595">
    <property type="component" value="Unassembled WGS sequence"/>
</dbReference>
<dbReference type="InterPro" id="IPR047150">
    <property type="entry name" value="SGT"/>
</dbReference>
<organism evidence="4 5">
    <name type="scientific">Pelagomonas calceolata</name>
    <dbReference type="NCBI Taxonomy" id="35677"/>
    <lineage>
        <taxon>Eukaryota</taxon>
        <taxon>Sar</taxon>
        <taxon>Stramenopiles</taxon>
        <taxon>Ochrophyta</taxon>
        <taxon>Pelagophyceae</taxon>
        <taxon>Pelagomonadales</taxon>
        <taxon>Pelagomonadaceae</taxon>
        <taxon>Pelagomonas</taxon>
    </lineage>
</organism>
<sequence length="542" mass="59006">MACVTKLPDPEKIIVSEASALQRAAALDEYGEDVASYSKRLDEKPADCATLCNRAFCYVKLGKFEDARRDAEACIAADESFARGHTRLAQALERSDRPAALRACRRALSLDRDDAMALKLLTTLDLDVAAGLRVKKRLADAVEDRRDAVRGALSKGEAAPFCKKWAKLDEKSRKQLVERMLTRAFNEIKGCFQEAFCPAQGDVCETADDLPKTKQVEVMRELLAVYAVCTADLTHDDVLRLSAPRRVPVDTRDPSKEDDDDVDEDGEPAMMRVIRDAARGKEVEVQGCGPVMRRLMELYRFRPFAGHPRQADLSLGLIEAQRSTLCLVVAHMLLGGDGLPTLSIPTKAFLDEEGLAELEKEMNPPAPVKDVVAKKKGAAKPPAPPKAAEEDLDAVEAGTDGHIVTPVDDGGPGDGWAQAEAAEPVEKPLTKDADELAEFEKWAAGDEGAFDPNQYKDAPPTNDEDYSDDDEFFEEEDARRRVGPARKGADPTAPAATRRPNRLSTSAADADEAFRVAAAIAEQRNHSDSSDGETVSDSEASQ</sequence>
<proteinExistence type="predicted"/>
<feature type="region of interest" description="Disordered" evidence="3">
    <location>
        <begin position="424"/>
        <end position="542"/>
    </location>
</feature>
<reference evidence="4" key="1">
    <citation type="submission" date="2021-11" db="EMBL/GenBank/DDBJ databases">
        <authorList>
            <consortium name="Genoscope - CEA"/>
            <person name="William W."/>
        </authorList>
    </citation>
    <scope>NUCLEOTIDE SEQUENCE</scope>
</reference>